<evidence type="ECO:0000313" key="11">
    <source>
        <dbReference type="Proteomes" id="UP000659496"/>
    </source>
</evidence>
<dbReference type="InterPro" id="IPR001667">
    <property type="entry name" value="DDH_dom"/>
</dbReference>
<gene>
    <name evidence="10" type="primary">recJ</name>
    <name evidence="10" type="ORF">H9659_08445</name>
</gene>
<evidence type="ECO:0000259" key="7">
    <source>
        <dbReference type="Pfam" id="PF02272"/>
    </source>
</evidence>
<dbReference type="InterPro" id="IPR051673">
    <property type="entry name" value="SSDNA_exonuclease_RecJ"/>
</dbReference>
<evidence type="ECO:0000259" key="6">
    <source>
        <dbReference type="Pfam" id="PF01368"/>
    </source>
</evidence>
<organism evidence="10 11">
    <name type="scientific">Sporosarcina gallistercoris</name>
    <dbReference type="NCBI Taxonomy" id="2762245"/>
    <lineage>
        <taxon>Bacteria</taxon>
        <taxon>Bacillati</taxon>
        <taxon>Bacillota</taxon>
        <taxon>Bacilli</taxon>
        <taxon>Bacillales</taxon>
        <taxon>Caryophanaceae</taxon>
        <taxon>Sporosarcina</taxon>
    </lineage>
</organism>
<evidence type="ECO:0000256" key="4">
    <source>
        <dbReference type="ARBA" id="ARBA00022801"/>
    </source>
</evidence>
<dbReference type="Pfam" id="PF10141">
    <property type="entry name" value="ssDNA-exonuc_C"/>
    <property type="match status" value="1"/>
</dbReference>
<accession>A0ABR8PJJ3</accession>
<keyword evidence="3" id="KW-0540">Nuclease</keyword>
<evidence type="ECO:0000256" key="2">
    <source>
        <dbReference type="ARBA" id="ARBA00019841"/>
    </source>
</evidence>
<dbReference type="Pfam" id="PF17768">
    <property type="entry name" value="RecJ_OB"/>
    <property type="match status" value="1"/>
</dbReference>
<dbReference type="InterPro" id="IPR004610">
    <property type="entry name" value="RecJ"/>
</dbReference>
<dbReference type="InterPro" id="IPR003156">
    <property type="entry name" value="DHHA1_dom"/>
</dbReference>
<dbReference type="SUPFAM" id="SSF64182">
    <property type="entry name" value="DHH phosphoesterases"/>
    <property type="match status" value="1"/>
</dbReference>
<dbReference type="Gene3D" id="3.10.310.30">
    <property type="match status" value="1"/>
</dbReference>
<keyword evidence="4" id="KW-0378">Hydrolase</keyword>
<dbReference type="RefSeq" id="WP_191689505.1">
    <property type="nucleotide sequence ID" value="NZ_JACSQY010000005.1"/>
</dbReference>
<dbReference type="Pfam" id="PF02272">
    <property type="entry name" value="DHHA1"/>
    <property type="match status" value="1"/>
</dbReference>
<sequence>MIKSNKNWKIHRPDEELVKSFMTELKLPSLHAKILASRGFQDPAAVKKFLSVDVTALHDPFLLHDMDKAVARIRTAIENGEHIVVYGDYDADGVTSVSVLMSALERLGADVSFIIPNRFEHGYGPNSELFQEIADLGASLIITVDNGISGIEQTEFAKSLGLDIIITDHHEIGETLPQADVVIHPRHPEGSYPFGELAGVGVAFKLATALLGEAPLDLLEFAAIGTVADLVPLLDENRYFVKEGIRRLRMSSRPGIQALAKIGGTEQRHFTEETLGFMVGPRLNAPGRLGDADPAVELLKAEDSAVATGIANELDRLNKERQALVNGIAEEALAMIEESYGAAIPHVLVLAKEGWNPGVIGIVASRLTEKFHRPSLVLSIDPVAKTAKGSARSIEGFDLYQELTKNKELLPHFGGHAMAAGMTLALADVDDLRNRLNEQAAQVLTEEQLIATVQIDVPLTIDEIEVDVLESLEQLRPFGMDFPKPVYMIEHITVGSIRKIGAAKNHLKLELEDGESKLDAISFGSGELADEMTHGMSLIVTGDLQVNEWNNFKKPQILLQDIRSDERQVFDLRGIRDPLRWIHTIPKDNALYIAFQPQSKTHFLPILQGREITLYDERQAVETIEHIVLLDIPEHPQQIESLLSEYNPGRIYAHFYAPDSRYFDGLPDRQEFGWYFSFLKKRGTFDLSAQAEQLAKHKGWKIDTIYFMSKVFFDLGFVKIENGVVTIEPTAGKRDLAEAPAYQERKSQIEMEERMLYAPYHELKQWFQKVHQEIAVKEETVWT</sequence>
<evidence type="ECO:0000256" key="3">
    <source>
        <dbReference type="ARBA" id="ARBA00022722"/>
    </source>
</evidence>
<dbReference type="InterPro" id="IPR038763">
    <property type="entry name" value="DHH_sf"/>
</dbReference>
<name>A0ABR8PJJ3_9BACL</name>
<dbReference type="Pfam" id="PF01368">
    <property type="entry name" value="DHH"/>
    <property type="match status" value="1"/>
</dbReference>
<dbReference type="Proteomes" id="UP000659496">
    <property type="component" value="Unassembled WGS sequence"/>
</dbReference>
<keyword evidence="5 10" id="KW-0269">Exonuclease</keyword>
<comment type="caution">
    <text evidence="10">The sequence shown here is derived from an EMBL/GenBank/DDBJ whole genome shotgun (WGS) entry which is preliminary data.</text>
</comment>
<dbReference type="Gene3D" id="3.90.1640.30">
    <property type="match status" value="1"/>
</dbReference>
<dbReference type="NCBIfam" id="TIGR00644">
    <property type="entry name" value="recJ"/>
    <property type="match status" value="1"/>
</dbReference>
<evidence type="ECO:0000259" key="8">
    <source>
        <dbReference type="Pfam" id="PF10141"/>
    </source>
</evidence>
<feature type="domain" description="DDH" evidence="6">
    <location>
        <begin position="82"/>
        <end position="226"/>
    </location>
</feature>
<keyword evidence="11" id="KW-1185">Reference proteome</keyword>
<dbReference type="PANTHER" id="PTHR30255">
    <property type="entry name" value="SINGLE-STRANDED-DNA-SPECIFIC EXONUCLEASE RECJ"/>
    <property type="match status" value="1"/>
</dbReference>
<feature type="domain" description="Single-stranded-DNA-specific exonuclease RecJ C-terminal" evidence="8">
    <location>
        <begin position="568"/>
        <end position="767"/>
    </location>
</feature>
<feature type="domain" description="RecJ OB" evidence="9">
    <location>
        <begin position="455"/>
        <end position="561"/>
    </location>
</feature>
<comment type="similarity">
    <text evidence="1">Belongs to the RecJ family.</text>
</comment>
<dbReference type="GO" id="GO:0004527">
    <property type="term" value="F:exonuclease activity"/>
    <property type="evidence" value="ECO:0007669"/>
    <property type="project" value="UniProtKB-KW"/>
</dbReference>
<dbReference type="InterPro" id="IPR018779">
    <property type="entry name" value="RecJ_C"/>
</dbReference>
<evidence type="ECO:0000256" key="5">
    <source>
        <dbReference type="ARBA" id="ARBA00022839"/>
    </source>
</evidence>
<evidence type="ECO:0000313" key="10">
    <source>
        <dbReference type="EMBL" id="MBD7908357.1"/>
    </source>
</evidence>
<dbReference type="PANTHER" id="PTHR30255:SF2">
    <property type="entry name" value="SINGLE-STRANDED-DNA-SPECIFIC EXONUCLEASE RECJ"/>
    <property type="match status" value="1"/>
</dbReference>
<feature type="domain" description="DHHA1" evidence="7">
    <location>
        <begin position="347"/>
        <end position="440"/>
    </location>
</feature>
<evidence type="ECO:0000256" key="1">
    <source>
        <dbReference type="ARBA" id="ARBA00005915"/>
    </source>
</evidence>
<evidence type="ECO:0000259" key="9">
    <source>
        <dbReference type="Pfam" id="PF17768"/>
    </source>
</evidence>
<dbReference type="InterPro" id="IPR041122">
    <property type="entry name" value="RecJ_OB"/>
</dbReference>
<protein>
    <recommendedName>
        <fullName evidence="2">Single-stranded-DNA-specific exonuclease RecJ</fullName>
    </recommendedName>
</protein>
<proteinExistence type="inferred from homology"/>
<reference evidence="10 11" key="1">
    <citation type="submission" date="2020-08" db="EMBL/GenBank/DDBJ databases">
        <title>A Genomic Blueprint of the Chicken Gut Microbiome.</title>
        <authorList>
            <person name="Gilroy R."/>
            <person name="Ravi A."/>
            <person name="Getino M."/>
            <person name="Pursley I."/>
            <person name="Horton D.L."/>
            <person name="Alikhan N.-F."/>
            <person name="Baker D."/>
            <person name="Gharbi K."/>
            <person name="Hall N."/>
            <person name="Watson M."/>
            <person name="Adriaenssens E.M."/>
            <person name="Foster-Nyarko E."/>
            <person name="Jarju S."/>
            <person name="Secka A."/>
            <person name="Antonio M."/>
            <person name="Oren A."/>
            <person name="Chaudhuri R."/>
            <person name="La Ragione R.M."/>
            <person name="Hildebrand F."/>
            <person name="Pallen M.J."/>
        </authorList>
    </citation>
    <scope>NUCLEOTIDE SEQUENCE [LARGE SCALE GENOMIC DNA]</scope>
    <source>
        <strain evidence="10 11">Sa3CUA8</strain>
    </source>
</reference>
<dbReference type="EMBL" id="JACSQY010000005">
    <property type="protein sequence ID" value="MBD7908357.1"/>
    <property type="molecule type" value="Genomic_DNA"/>
</dbReference>